<gene>
    <name evidence="2" type="ORF">SO802_003406</name>
</gene>
<feature type="compositionally biased region" description="Basic and acidic residues" evidence="1">
    <location>
        <begin position="17"/>
        <end position="26"/>
    </location>
</feature>
<feature type="region of interest" description="Disordered" evidence="1">
    <location>
        <begin position="17"/>
        <end position="44"/>
    </location>
</feature>
<evidence type="ECO:0000313" key="2">
    <source>
        <dbReference type="EMBL" id="KAL0016337.1"/>
    </source>
</evidence>
<reference evidence="2 3" key="1">
    <citation type="submission" date="2024-01" db="EMBL/GenBank/DDBJ databases">
        <title>A telomere-to-telomere, gap-free genome of sweet tea (Lithocarpus litseifolius).</title>
        <authorList>
            <person name="Zhou J."/>
        </authorList>
    </citation>
    <scope>NUCLEOTIDE SEQUENCE [LARGE SCALE GENOMIC DNA]</scope>
    <source>
        <strain evidence="2">Zhou-2022a</strain>
        <tissue evidence="2">Leaf</tissue>
    </source>
</reference>
<evidence type="ECO:0000256" key="1">
    <source>
        <dbReference type="SAM" id="MobiDB-lite"/>
    </source>
</evidence>
<organism evidence="2 3">
    <name type="scientific">Lithocarpus litseifolius</name>
    <dbReference type="NCBI Taxonomy" id="425828"/>
    <lineage>
        <taxon>Eukaryota</taxon>
        <taxon>Viridiplantae</taxon>
        <taxon>Streptophyta</taxon>
        <taxon>Embryophyta</taxon>
        <taxon>Tracheophyta</taxon>
        <taxon>Spermatophyta</taxon>
        <taxon>Magnoliopsida</taxon>
        <taxon>eudicotyledons</taxon>
        <taxon>Gunneridae</taxon>
        <taxon>Pentapetalae</taxon>
        <taxon>rosids</taxon>
        <taxon>fabids</taxon>
        <taxon>Fagales</taxon>
        <taxon>Fagaceae</taxon>
        <taxon>Lithocarpus</taxon>
    </lineage>
</organism>
<dbReference type="AlphaFoldDB" id="A0AAW2E2N5"/>
<accession>A0AAW2E2N5</accession>
<protein>
    <submittedName>
        <fullName evidence="2">Uncharacterized protein</fullName>
    </submittedName>
</protein>
<dbReference type="EMBL" id="JAZDWU010000001">
    <property type="protein sequence ID" value="KAL0016337.1"/>
    <property type="molecule type" value="Genomic_DNA"/>
</dbReference>
<dbReference type="Proteomes" id="UP001459277">
    <property type="component" value="Unassembled WGS sequence"/>
</dbReference>
<evidence type="ECO:0000313" key="3">
    <source>
        <dbReference type="Proteomes" id="UP001459277"/>
    </source>
</evidence>
<sequence>MTILRVDNSLLDKRVKSLEEHSHQENEIDPPSQNPSDEEDETVNPIADMARLILGSLEELSSLESSEDDG</sequence>
<keyword evidence="3" id="KW-1185">Reference proteome</keyword>
<comment type="caution">
    <text evidence="2">The sequence shown here is derived from an EMBL/GenBank/DDBJ whole genome shotgun (WGS) entry which is preliminary data.</text>
</comment>
<proteinExistence type="predicted"/>
<name>A0AAW2E2N5_9ROSI</name>